<sequence>MWNLGRAFRPMWDSSAECTCISELMFTLGLEHSTVRLTDIFVRKKK</sequence>
<protein>
    <submittedName>
        <fullName evidence="1">Uncharacterized protein</fullName>
    </submittedName>
</protein>
<dbReference type="AlphaFoldDB" id="A0A3P8E083"/>
<evidence type="ECO:0000313" key="1">
    <source>
        <dbReference type="EMBL" id="VDP39788.1"/>
    </source>
</evidence>
<dbReference type="EMBL" id="UZAI01018732">
    <property type="protein sequence ID" value="VDP39788.1"/>
    <property type="molecule type" value="Genomic_DNA"/>
</dbReference>
<reference evidence="1 2" key="1">
    <citation type="submission" date="2018-11" db="EMBL/GenBank/DDBJ databases">
        <authorList>
            <consortium name="Pathogen Informatics"/>
        </authorList>
    </citation>
    <scope>NUCLEOTIDE SEQUENCE [LARGE SCALE GENOMIC DNA]</scope>
    <source>
        <strain evidence="1 2">Zambia</strain>
    </source>
</reference>
<name>A0A3P8E083_9TREM</name>
<dbReference type="Proteomes" id="UP000277204">
    <property type="component" value="Unassembled WGS sequence"/>
</dbReference>
<proteinExistence type="predicted"/>
<accession>A0A3P8E083</accession>
<gene>
    <name evidence="1" type="ORF">SMRZ_LOCUS21509</name>
</gene>
<evidence type="ECO:0000313" key="2">
    <source>
        <dbReference type="Proteomes" id="UP000277204"/>
    </source>
</evidence>
<keyword evidence="2" id="KW-1185">Reference proteome</keyword>
<organism evidence="1 2">
    <name type="scientific">Schistosoma margrebowiei</name>
    <dbReference type="NCBI Taxonomy" id="48269"/>
    <lineage>
        <taxon>Eukaryota</taxon>
        <taxon>Metazoa</taxon>
        <taxon>Spiralia</taxon>
        <taxon>Lophotrochozoa</taxon>
        <taxon>Platyhelminthes</taxon>
        <taxon>Trematoda</taxon>
        <taxon>Digenea</taxon>
        <taxon>Strigeidida</taxon>
        <taxon>Schistosomatoidea</taxon>
        <taxon>Schistosomatidae</taxon>
        <taxon>Schistosoma</taxon>
    </lineage>
</organism>